<organism evidence="2 3">
    <name type="scientific">Streptomyces paromomycinus</name>
    <name type="common">Streptomyces rimosus subsp. paromomycinus</name>
    <dbReference type="NCBI Taxonomy" id="92743"/>
    <lineage>
        <taxon>Bacteria</taxon>
        <taxon>Bacillati</taxon>
        <taxon>Actinomycetota</taxon>
        <taxon>Actinomycetes</taxon>
        <taxon>Kitasatosporales</taxon>
        <taxon>Streptomycetaceae</taxon>
        <taxon>Streptomyces</taxon>
    </lineage>
</organism>
<protein>
    <submittedName>
        <fullName evidence="2">Uncharacterized protein</fullName>
    </submittedName>
</protein>
<dbReference type="EMBL" id="BHZD01000001">
    <property type="protein sequence ID" value="GCD44585.1"/>
    <property type="molecule type" value="Genomic_DNA"/>
</dbReference>
<evidence type="ECO:0000313" key="2">
    <source>
        <dbReference type="EMBL" id="GCD44585.1"/>
    </source>
</evidence>
<feature type="region of interest" description="Disordered" evidence="1">
    <location>
        <begin position="65"/>
        <end position="100"/>
    </location>
</feature>
<evidence type="ECO:0000256" key="1">
    <source>
        <dbReference type="SAM" id="MobiDB-lite"/>
    </source>
</evidence>
<dbReference type="Proteomes" id="UP000286746">
    <property type="component" value="Unassembled WGS sequence"/>
</dbReference>
<gene>
    <name evidence="2" type="ORF">GKJPGBOP_04285</name>
</gene>
<name>A0A401W5P4_STREY</name>
<reference evidence="2 3" key="1">
    <citation type="submission" date="2018-11" db="EMBL/GenBank/DDBJ databases">
        <title>Whole genome sequence of Streptomyces paromomycinus NBRC 15454(T).</title>
        <authorList>
            <person name="Komaki H."/>
            <person name="Tamura T."/>
        </authorList>
    </citation>
    <scope>NUCLEOTIDE SEQUENCE [LARGE SCALE GENOMIC DNA]</scope>
    <source>
        <strain evidence="2 3">NBRC 15454</strain>
    </source>
</reference>
<evidence type="ECO:0000313" key="3">
    <source>
        <dbReference type="Proteomes" id="UP000286746"/>
    </source>
</evidence>
<accession>A0A401W5P4</accession>
<proteinExistence type="predicted"/>
<dbReference type="AlphaFoldDB" id="A0A401W5P4"/>
<feature type="region of interest" description="Disordered" evidence="1">
    <location>
        <begin position="19"/>
        <end position="51"/>
    </location>
</feature>
<comment type="caution">
    <text evidence="2">The sequence shown here is derived from an EMBL/GenBank/DDBJ whole genome shotgun (WGS) entry which is preliminary data.</text>
</comment>
<keyword evidence="3" id="KW-1185">Reference proteome</keyword>
<sequence length="125" mass="12855">MEMNNVPFRLGTLIAGMVSVKGSPGSRPPVEPPGRTGGSTGQVPSHRGRDALHRLTFLTRAAKGDERAGDVAGEGGGVQAQVGRFDADGGEGGTEFVVQRPDVPAGVPVALTPEEAATWLRDLLG</sequence>